<dbReference type="RefSeq" id="WP_160927910.1">
    <property type="nucleotide sequence ID" value="NZ_WWEU01000002.1"/>
</dbReference>
<protein>
    <submittedName>
        <fullName evidence="2">Uncharacterized protein</fullName>
    </submittedName>
</protein>
<keyword evidence="3" id="KW-1185">Reference proteome</keyword>
<dbReference type="Proteomes" id="UP000478571">
    <property type="component" value="Unassembled WGS sequence"/>
</dbReference>
<dbReference type="EMBL" id="WWEU01000002">
    <property type="protein sequence ID" value="MYM58744.1"/>
    <property type="molecule type" value="Genomic_DNA"/>
</dbReference>
<comment type="caution">
    <text evidence="2">The sequence shown here is derived from an EMBL/GenBank/DDBJ whole genome shotgun (WGS) entry which is preliminary data.</text>
</comment>
<keyword evidence="1" id="KW-0732">Signal</keyword>
<accession>A0A6L8LRM4</accession>
<name>A0A6L8LRM4_9VIBR</name>
<gene>
    <name evidence="2" type="ORF">GTG28_05875</name>
</gene>
<evidence type="ECO:0000256" key="1">
    <source>
        <dbReference type="SAM" id="SignalP"/>
    </source>
</evidence>
<feature type="chain" id="PRO_5026846688" evidence="1">
    <location>
        <begin position="25"/>
        <end position="50"/>
    </location>
</feature>
<feature type="signal peptide" evidence="1">
    <location>
        <begin position="1"/>
        <end position="24"/>
    </location>
</feature>
<proteinExistence type="predicted"/>
<dbReference type="AlphaFoldDB" id="A0A6L8LRM4"/>
<sequence length="50" mass="5211">MIKIKKLILLNLAVFSLSSATAFADDNPDNGDSSGGGAIPCHFNPVSCYP</sequence>
<evidence type="ECO:0000313" key="3">
    <source>
        <dbReference type="Proteomes" id="UP000478571"/>
    </source>
</evidence>
<evidence type="ECO:0000313" key="2">
    <source>
        <dbReference type="EMBL" id="MYM58744.1"/>
    </source>
</evidence>
<organism evidence="2 3">
    <name type="scientific">Vibrio tetraodonis subsp. pristinus</name>
    <dbReference type="NCBI Taxonomy" id="2695891"/>
    <lineage>
        <taxon>Bacteria</taxon>
        <taxon>Pseudomonadati</taxon>
        <taxon>Pseudomonadota</taxon>
        <taxon>Gammaproteobacteria</taxon>
        <taxon>Vibrionales</taxon>
        <taxon>Vibrionaceae</taxon>
        <taxon>Vibrio</taxon>
    </lineage>
</organism>
<reference evidence="2 3" key="1">
    <citation type="submission" date="2020-01" db="EMBL/GenBank/DDBJ databases">
        <title>Draft Genome Sequence of Vibrio sp. strain OCN044, Isolated from a Healthy Coral at Palmyra Atoll.</title>
        <authorList>
            <person name="Videau P."/>
            <person name="Loughran R."/>
            <person name="Esquivel A."/>
            <person name="Deadmond M."/>
            <person name="Paddock B.E."/>
            <person name="Saw J.H."/>
            <person name="Ushijima B."/>
        </authorList>
    </citation>
    <scope>NUCLEOTIDE SEQUENCE [LARGE SCALE GENOMIC DNA]</scope>
    <source>
        <strain evidence="2 3">OCN044</strain>
    </source>
</reference>